<protein>
    <submittedName>
        <fullName evidence="1">Uncharacterized protein</fullName>
    </submittedName>
</protein>
<dbReference type="GO" id="GO:0004800">
    <property type="term" value="F:thyroxine 5'-deiodinase activity"/>
    <property type="evidence" value="ECO:0007669"/>
    <property type="project" value="InterPro"/>
</dbReference>
<accession>A0AAW1RPK8</accession>
<sequence>MQEFGMNRRDMHAALQSFRSGPHEHPELKPLALYHRHQRSREEGLKDKAAMLAIYITEAHAMDEWPINSARCNGDRGPVNVLQPTSDEERCNLARTFCTNFDFKVPMVVDPVSNPFDQEFARWPLRFYILHKGKLANKAFPVRCSYDIWDVKLKLLESEPAVLDVVADSSIINNTAATT</sequence>
<dbReference type="PANTHER" id="PTHR11781:SF22">
    <property type="entry name" value="TYPE I IODOTHYRONINE DEIODINASE"/>
    <property type="match status" value="1"/>
</dbReference>
<dbReference type="EMBL" id="JALJOS010000008">
    <property type="protein sequence ID" value="KAK9835673.1"/>
    <property type="molecule type" value="Genomic_DNA"/>
</dbReference>
<organism evidence="1 2">
    <name type="scientific">Apatococcus lobatus</name>
    <dbReference type="NCBI Taxonomy" id="904363"/>
    <lineage>
        <taxon>Eukaryota</taxon>
        <taxon>Viridiplantae</taxon>
        <taxon>Chlorophyta</taxon>
        <taxon>core chlorophytes</taxon>
        <taxon>Trebouxiophyceae</taxon>
        <taxon>Chlorellales</taxon>
        <taxon>Chlorellaceae</taxon>
        <taxon>Apatococcus</taxon>
    </lineage>
</organism>
<proteinExistence type="predicted"/>
<dbReference type="PANTHER" id="PTHR11781">
    <property type="entry name" value="IODOTHYRONINE DEIODINASE"/>
    <property type="match status" value="1"/>
</dbReference>
<comment type="caution">
    <text evidence="1">The sequence shown here is derived from an EMBL/GenBank/DDBJ whole genome shotgun (WGS) entry which is preliminary data.</text>
</comment>
<dbReference type="Proteomes" id="UP001438707">
    <property type="component" value="Unassembled WGS sequence"/>
</dbReference>
<dbReference type="AlphaFoldDB" id="A0AAW1RPK8"/>
<gene>
    <name evidence="1" type="ORF">WJX74_005646</name>
</gene>
<dbReference type="Pfam" id="PF00837">
    <property type="entry name" value="T4_deiodinase"/>
    <property type="match status" value="1"/>
</dbReference>
<keyword evidence="2" id="KW-1185">Reference proteome</keyword>
<name>A0AAW1RPK8_9CHLO</name>
<dbReference type="InterPro" id="IPR000643">
    <property type="entry name" value="Iodothyronine_deiodinase"/>
</dbReference>
<reference evidence="1 2" key="1">
    <citation type="journal article" date="2024" name="Nat. Commun.">
        <title>Phylogenomics reveals the evolutionary origins of lichenization in chlorophyte algae.</title>
        <authorList>
            <person name="Puginier C."/>
            <person name="Libourel C."/>
            <person name="Otte J."/>
            <person name="Skaloud P."/>
            <person name="Haon M."/>
            <person name="Grisel S."/>
            <person name="Petersen M."/>
            <person name="Berrin J.G."/>
            <person name="Delaux P.M."/>
            <person name="Dal Grande F."/>
            <person name="Keller J."/>
        </authorList>
    </citation>
    <scope>NUCLEOTIDE SEQUENCE [LARGE SCALE GENOMIC DNA]</scope>
    <source>
        <strain evidence="1 2">SAG 2145</strain>
    </source>
</reference>
<dbReference type="Gene3D" id="3.40.30.10">
    <property type="entry name" value="Glutaredoxin"/>
    <property type="match status" value="1"/>
</dbReference>
<evidence type="ECO:0000313" key="1">
    <source>
        <dbReference type="EMBL" id="KAK9835673.1"/>
    </source>
</evidence>
<evidence type="ECO:0000313" key="2">
    <source>
        <dbReference type="Proteomes" id="UP001438707"/>
    </source>
</evidence>